<sequence>MERFSVVVFSCLLCFGLIKVAGTQYTTRPTCTEVGFFEIYDGTCKNYYMCIDNGEGLISVILSCASSAIFDPSQGRCVSKNTTTCEQTSLCSRYGRFPIQDTNCKRYYLCYWSGSAYTMMGNLSCPNTLVFEPTSEKCVSSQKYVCPGTQG</sequence>
<proteinExistence type="predicted"/>
<evidence type="ECO:0000313" key="3">
    <source>
        <dbReference type="EMBL" id="CAL1675705.1"/>
    </source>
</evidence>
<dbReference type="EMBL" id="OZ034834">
    <property type="protein sequence ID" value="CAL1675705.1"/>
    <property type="molecule type" value="Genomic_DNA"/>
</dbReference>
<evidence type="ECO:0000313" key="4">
    <source>
        <dbReference type="Proteomes" id="UP001497644"/>
    </source>
</evidence>
<keyword evidence="1" id="KW-0732">Signal</keyword>
<dbReference type="Proteomes" id="UP001497644">
    <property type="component" value="Chromosome 11"/>
</dbReference>
<feature type="domain" description="Chitin-binding type-2" evidence="2">
    <location>
        <begin position="88"/>
        <end position="148"/>
    </location>
</feature>
<keyword evidence="4" id="KW-1185">Reference proteome</keyword>
<feature type="domain" description="Chitin-binding type-2" evidence="2">
    <location>
        <begin position="28"/>
        <end position="87"/>
    </location>
</feature>
<dbReference type="AlphaFoldDB" id="A0AAV2N6G1"/>
<feature type="chain" id="PRO_5043741065" description="Chitin-binding type-2 domain-containing protein" evidence="1">
    <location>
        <begin position="23"/>
        <end position="151"/>
    </location>
</feature>
<dbReference type="PROSITE" id="PS50940">
    <property type="entry name" value="CHIT_BIND_II"/>
    <property type="match status" value="2"/>
</dbReference>
<evidence type="ECO:0000256" key="1">
    <source>
        <dbReference type="SAM" id="SignalP"/>
    </source>
</evidence>
<protein>
    <recommendedName>
        <fullName evidence="2">Chitin-binding type-2 domain-containing protein</fullName>
    </recommendedName>
</protein>
<feature type="signal peptide" evidence="1">
    <location>
        <begin position="1"/>
        <end position="22"/>
    </location>
</feature>
<dbReference type="InterPro" id="IPR002557">
    <property type="entry name" value="Chitin-bd_dom"/>
</dbReference>
<dbReference type="GO" id="GO:0008061">
    <property type="term" value="F:chitin binding"/>
    <property type="evidence" value="ECO:0007669"/>
    <property type="project" value="InterPro"/>
</dbReference>
<accession>A0AAV2N6G1</accession>
<dbReference type="InterPro" id="IPR036508">
    <property type="entry name" value="Chitin-bd_dom_sf"/>
</dbReference>
<evidence type="ECO:0000259" key="2">
    <source>
        <dbReference type="PROSITE" id="PS50940"/>
    </source>
</evidence>
<dbReference type="Gene3D" id="2.170.140.10">
    <property type="entry name" value="Chitin binding domain"/>
    <property type="match status" value="2"/>
</dbReference>
<gene>
    <name evidence="3" type="ORF">LPLAT_LOCUS2026</name>
</gene>
<reference evidence="3" key="1">
    <citation type="submission" date="2024-04" db="EMBL/GenBank/DDBJ databases">
        <authorList>
            <consortium name="Molecular Ecology Group"/>
        </authorList>
    </citation>
    <scope>NUCLEOTIDE SEQUENCE</scope>
</reference>
<dbReference type="GO" id="GO:0005576">
    <property type="term" value="C:extracellular region"/>
    <property type="evidence" value="ECO:0007669"/>
    <property type="project" value="InterPro"/>
</dbReference>
<dbReference type="SUPFAM" id="SSF57625">
    <property type="entry name" value="Invertebrate chitin-binding proteins"/>
    <property type="match status" value="2"/>
</dbReference>
<dbReference type="SMART" id="SM00494">
    <property type="entry name" value="ChtBD2"/>
    <property type="match status" value="2"/>
</dbReference>
<organism evidence="3 4">
    <name type="scientific">Lasius platythorax</name>
    <dbReference type="NCBI Taxonomy" id="488582"/>
    <lineage>
        <taxon>Eukaryota</taxon>
        <taxon>Metazoa</taxon>
        <taxon>Ecdysozoa</taxon>
        <taxon>Arthropoda</taxon>
        <taxon>Hexapoda</taxon>
        <taxon>Insecta</taxon>
        <taxon>Pterygota</taxon>
        <taxon>Neoptera</taxon>
        <taxon>Endopterygota</taxon>
        <taxon>Hymenoptera</taxon>
        <taxon>Apocrita</taxon>
        <taxon>Aculeata</taxon>
        <taxon>Formicoidea</taxon>
        <taxon>Formicidae</taxon>
        <taxon>Formicinae</taxon>
        <taxon>Lasius</taxon>
        <taxon>Lasius</taxon>
    </lineage>
</organism>
<dbReference type="Pfam" id="PF01607">
    <property type="entry name" value="CBM_14"/>
    <property type="match status" value="2"/>
</dbReference>
<name>A0AAV2N6G1_9HYME</name>